<proteinExistence type="predicted"/>
<dbReference type="Proteomes" id="UP000308652">
    <property type="component" value="Unassembled WGS sequence"/>
</dbReference>
<feature type="coiled-coil region" evidence="1">
    <location>
        <begin position="3"/>
        <end position="37"/>
    </location>
</feature>
<dbReference type="EMBL" id="ML213601">
    <property type="protein sequence ID" value="TFK38962.1"/>
    <property type="molecule type" value="Genomic_DNA"/>
</dbReference>
<dbReference type="AlphaFoldDB" id="A0A5C3M1F0"/>
<evidence type="ECO:0000256" key="1">
    <source>
        <dbReference type="SAM" id="Coils"/>
    </source>
</evidence>
<evidence type="ECO:0000313" key="2">
    <source>
        <dbReference type="EMBL" id="TFK38962.1"/>
    </source>
</evidence>
<sequence>MALKHLNILKKDFNKLLENIKDRRDKLNAKLSQGESISSSGKEWLDHEGNTIDEQCILDALESASDYERGWERLDEAGKGIVKRLREWAGDLVKETGNRQKHKILYI</sequence>
<dbReference type="OrthoDB" id="2507562at2759"/>
<reference evidence="2 3" key="1">
    <citation type="journal article" date="2019" name="Nat. Ecol. Evol.">
        <title>Megaphylogeny resolves global patterns of mushroom evolution.</title>
        <authorList>
            <person name="Varga T."/>
            <person name="Krizsan K."/>
            <person name="Foldi C."/>
            <person name="Dima B."/>
            <person name="Sanchez-Garcia M."/>
            <person name="Sanchez-Ramirez S."/>
            <person name="Szollosi G.J."/>
            <person name="Szarkandi J.G."/>
            <person name="Papp V."/>
            <person name="Albert L."/>
            <person name="Andreopoulos W."/>
            <person name="Angelini C."/>
            <person name="Antonin V."/>
            <person name="Barry K.W."/>
            <person name="Bougher N.L."/>
            <person name="Buchanan P."/>
            <person name="Buyck B."/>
            <person name="Bense V."/>
            <person name="Catcheside P."/>
            <person name="Chovatia M."/>
            <person name="Cooper J."/>
            <person name="Damon W."/>
            <person name="Desjardin D."/>
            <person name="Finy P."/>
            <person name="Geml J."/>
            <person name="Haridas S."/>
            <person name="Hughes K."/>
            <person name="Justo A."/>
            <person name="Karasinski D."/>
            <person name="Kautmanova I."/>
            <person name="Kiss B."/>
            <person name="Kocsube S."/>
            <person name="Kotiranta H."/>
            <person name="LaButti K.M."/>
            <person name="Lechner B.E."/>
            <person name="Liimatainen K."/>
            <person name="Lipzen A."/>
            <person name="Lukacs Z."/>
            <person name="Mihaltcheva S."/>
            <person name="Morgado L.N."/>
            <person name="Niskanen T."/>
            <person name="Noordeloos M.E."/>
            <person name="Ohm R.A."/>
            <person name="Ortiz-Santana B."/>
            <person name="Ovrebo C."/>
            <person name="Racz N."/>
            <person name="Riley R."/>
            <person name="Savchenko A."/>
            <person name="Shiryaev A."/>
            <person name="Soop K."/>
            <person name="Spirin V."/>
            <person name="Szebenyi C."/>
            <person name="Tomsovsky M."/>
            <person name="Tulloss R.E."/>
            <person name="Uehling J."/>
            <person name="Grigoriev I.V."/>
            <person name="Vagvolgyi C."/>
            <person name="Papp T."/>
            <person name="Martin F.M."/>
            <person name="Miettinen O."/>
            <person name="Hibbett D.S."/>
            <person name="Nagy L.G."/>
        </authorList>
    </citation>
    <scope>NUCLEOTIDE SEQUENCE [LARGE SCALE GENOMIC DNA]</scope>
    <source>
        <strain evidence="2 3">CBS 166.37</strain>
    </source>
</reference>
<protein>
    <submittedName>
        <fullName evidence="2">Uncharacterized protein</fullName>
    </submittedName>
</protein>
<name>A0A5C3M1F0_9AGAR</name>
<accession>A0A5C3M1F0</accession>
<keyword evidence="3" id="KW-1185">Reference proteome</keyword>
<gene>
    <name evidence="2" type="ORF">BDQ12DRAFT_722817</name>
</gene>
<organism evidence="2 3">
    <name type="scientific">Crucibulum laeve</name>
    <dbReference type="NCBI Taxonomy" id="68775"/>
    <lineage>
        <taxon>Eukaryota</taxon>
        <taxon>Fungi</taxon>
        <taxon>Dikarya</taxon>
        <taxon>Basidiomycota</taxon>
        <taxon>Agaricomycotina</taxon>
        <taxon>Agaricomycetes</taxon>
        <taxon>Agaricomycetidae</taxon>
        <taxon>Agaricales</taxon>
        <taxon>Agaricineae</taxon>
        <taxon>Nidulariaceae</taxon>
        <taxon>Crucibulum</taxon>
    </lineage>
</organism>
<keyword evidence="1" id="KW-0175">Coiled coil</keyword>
<evidence type="ECO:0000313" key="3">
    <source>
        <dbReference type="Proteomes" id="UP000308652"/>
    </source>
</evidence>
<dbReference type="STRING" id="68775.A0A5C3M1F0"/>